<dbReference type="AlphaFoldDB" id="A0AA48GXP7"/>
<gene>
    <name evidence="1" type="ORF">METEAL_14420</name>
</gene>
<dbReference type="Proteomes" id="UP001238179">
    <property type="component" value="Chromosome"/>
</dbReference>
<dbReference type="KEGG" id="msil:METEAL_14420"/>
<proteinExistence type="predicted"/>
<reference evidence="2" key="1">
    <citation type="journal article" date="2023" name="Int. J. Syst. Evol. Microbiol.">
        <title>Mesoterricola silvestris gen. nov., sp. nov., Mesoterricola sediminis sp. nov., Geothrix oryzae sp. nov., Geothrix edaphica sp. nov., Geothrix rubra sp. nov., and Geothrix limicola sp. nov., six novel members of Acidobacteriota isolated from soils.</title>
        <authorList>
            <person name="Itoh H."/>
            <person name="Sugisawa Y."/>
            <person name="Mise K."/>
            <person name="Xu Z."/>
            <person name="Kuniyasu M."/>
            <person name="Ushijima N."/>
            <person name="Kawano K."/>
            <person name="Kobayashi E."/>
            <person name="Shiratori Y."/>
            <person name="Masuda Y."/>
            <person name="Senoo K."/>
        </authorList>
    </citation>
    <scope>NUCLEOTIDE SEQUENCE [LARGE SCALE GENOMIC DNA]</scope>
    <source>
        <strain evidence="2">W79</strain>
    </source>
</reference>
<protein>
    <submittedName>
        <fullName evidence="1">Uncharacterized protein</fullName>
    </submittedName>
</protein>
<keyword evidence="2" id="KW-1185">Reference proteome</keyword>
<evidence type="ECO:0000313" key="2">
    <source>
        <dbReference type="Proteomes" id="UP001238179"/>
    </source>
</evidence>
<dbReference type="EMBL" id="AP027080">
    <property type="protein sequence ID" value="BDU72268.1"/>
    <property type="molecule type" value="Genomic_DNA"/>
</dbReference>
<evidence type="ECO:0000313" key="1">
    <source>
        <dbReference type="EMBL" id="BDU72268.1"/>
    </source>
</evidence>
<sequence length="80" mass="9481">MLLSGSARMIGSARIPWFHFRDPGRWRLGRERHRLRLLWTVDFQRTFPALWRHGTALEEARAQARSAAKAAARRPRRFQN</sequence>
<organism evidence="1 2">
    <name type="scientific">Mesoterricola silvestris</name>
    <dbReference type="NCBI Taxonomy" id="2927979"/>
    <lineage>
        <taxon>Bacteria</taxon>
        <taxon>Pseudomonadati</taxon>
        <taxon>Acidobacteriota</taxon>
        <taxon>Holophagae</taxon>
        <taxon>Holophagales</taxon>
        <taxon>Holophagaceae</taxon>
        <taxon>Mesoterricola</taxon>
    </lineage>
</organism>
<accession>A0AA48GXP7</accession>
<name>A0AA48GXP7_9BACT</name>